<dbReference type="SUPFAM" id="SSF55781">
    <property type="entry name" value="GAF domain-like"/>
    <property type="match status" value="1"/>
</dbReference>
<dbReference type="InterPro" id="IPR003661">
    <property type="entry name" value="HisK_dim/P_dom"/>
</dbReference>
<name>A0ABN2CNC2_9ACTN</name>
<dbReference type="Gene3D" id="1.10.287.130">
    <property type="match status" value="1"/>
</dbReference>
<keyword evidence="7" id="KW-0902">Two-component regulatory system</keyword>
<dbReference type="Pfam" id="PF02518">
    <property type="entry name" value="HATPase_c"/>
    <property type="match status" value="1"/>
</dbReference>
<sequence length="424" mass="46070">MTSTSHTSTKTRAFPVPADEQERLRSLADYGILGVPPLPDLPSVVELAAYICGVPNAVVNIISATQQHQMAAYGFEPGVCDREDSMCAISIVEPETVVVRDATLDPRFNRNPFVTGEIDDVRFYASAHLRDRDGHVLGSLCVFDQQPHELTAQQREGLEKLARMVMDVMDLHRHGQMLEQALNTVQRTTRELQRSNASLQHFAGQVSHDLKNPLTGVLGFVAMLAEIDAVLEDATAKRCVDKALSSATRMWRMIEDVLSHASLGGRPSFAQVDLGAVVQQVLDDVGAAISAAQATVDTGPLPMVYGDATQLRVLVQNLVSNSLKFRDRGRACHISITGSEDPDGWTFAVADNGFGIAEEDRPRVLEMFTRLRTDVEGSGIGLATCQRIVEAHDARLVIDGTPGGGTTVRITLPRNALPFPVLLS</sequence>
<dbReference type="RefSeq" id="WP_344512049.1">
    <property type="nucleotide sequence ID" value="NZ_BAAAQD010000030.1"/>
</dbReference>
<comment type="subcellular location">
    <subcellularLocation>
        <location evidence="2">Cell membrane</location>
    </subcellularLocation>
</comment>
<dbReference type="EC" id="2.7.13.3" evidence="3"/>
<dbReference type="SUPFAM" id="SSF55874">
    <property type="entry name" value="ATPase domain of HSP90 chaperone/DNA topoisomerase II/histidine kinase"/>
    <property type="match status" value="1"/>
</dbReference>
<evidence type="ECO:0000256" key="6">
    <source>
        <dbReference type="ARBA" id="ARBA00022777"/>
    </source>
</evidence>
<accession>A0ABN2CNC2</accession>
<comment type="catalytic activity">
    <reaction evidence="1">
        <text>ATP + protein L-histidine = ADP + protein N-phospho-L-histidine.</text>
        <dbReference type="EC" id="2.7.13.3"/>
    </reaction>
</comment>
<keyword evidence="5" id="KW-0808">Transferase</keyword>
<keyword evidence="4" id="KW-0597">Phosphoprotein</keyword>
<dbReference type="Proteomes" id="UP001501470">
    <property type="component" value="Unassembled WGS sequence"/>
</dbReference>
<evidence type="ECO:0000256" key="4">
    <source>
        <dbReference type="ARBA" id="ARBA00022553"/>
    </source>
</evidence>
<keyword evidence="11" id="KW-1185">Reference proteome</keyword>
<dbReference type="PRINTS" id="PR00344">
    <property type="entry name" value="BCTRLSENSOR"/>
</dbReference>
<organism evidence="10 11">
    <name type="scientific">Dactylosporangium maewongense</name>
    <dbReference type="NCBI Taxonomy" id="634393"/>
    <lineage>
        <taxon>Bacteria</taxon>
        <taxon>Bacillati</taxon>
        <taxon>Actinomycetota</taxon>
        <taxon>Actinomycetes</taxon>
        <taxon>Micromonosporales</taxon>
        <taxon>Micromonosporaceae</taxon>
        <taxon>Dactylosporangium</taxon>
    </lineage>
</organism>
<dbReference type="InterPro" id="IPR050351">
    <property type="entry name" value="BphY/WalK/GraS-like"/>
</dbReference>
<dbReference type="Pfam" id="PF01590">
    <property type="entry name" value="GAF"/>
    <property type="match status" value="1"/>
</dbReference>
<dbReference type="EMBL" id="BAAAQD010000030">
    <property type="protein sequence ID" value="GAA1561586.1"/>
    <property type="molecule type" value="Genomic_DNA"/>
</dbReference>
<evidence type="ECO:0000256" key="8">
    <source>
        <dbReference type="ARBA" id="ARBA00039401"/>
    </source>
</evidence>
<evidence type="ECO:0000256" key="7">
    <source>
        <dbReference type="ARBA" id="ARBA00023012"/>
    </source>
</evidence>
<comment type="caution">
    <text evidence="10">The sequence shown here is derived from an EMBL/GenBank/DDBJ whole genome shotgun (WGS) entry which is preliminary data.</text>
</comment>
<protein>
    <recommendedName>
        <fullName evidence="8">Sensor-like histidine kinase SenX3</fullName>
        <ecNumber evidence="3">2.7.13.3</ecNumber>
    </recommendedName>
</protein>
<evidence type="ECO:0000313" key="10">
    <source>
        <dbReference type="EMBL" id="GAA1561586.1"/>
    </source>
</evidence>
<dbReference type="InterPro" id="IPR005467">
    <property type="entry name" value="His_kinase_dom"/>
</dbReference>
<dbReference type="InterPro" id="IPR004358">
    <property type="entry name" value="Sig_transdc_His_kin-like_C"/>
</dbReference>
<dbReference type="InterPro" id="IPR029016">
    <property type="entry name" value="GAF-like_dom_sf"/>
</dbReference>
<evidence type="ECO:0000256" key="3">
    <source>
        <dbReference type="ARBA" id="ARBA00012438"/>
    </source>
</evidence>
<dbReference type="SUPFAM" id="SSF47384">
    <property type="entry name" value="Homodimeric domain of signal transducing histidine kinase"/>
    <property type="match status" value="1"/>
</dbReference>
<dbReference type="CDD" id="cd00082">
    <property type="entry name" value="HisKA"/>
    <property type="match status" value="1"/>
</dbReference>
<gene>
    <name evidence="10" type="ORF">GCM10009827_098710</name>
</gene>
<evidence type="ECO:0000259" key="9">
    <source>
        <dbReference type="PROSITE" id="PS50109"/>
    </source>
</evidence>
<feature type="domain" description="Histidine kinase" evidence="9">
    <location>
        <begin position="205"/>
        <end position="416"/>
    </location>
</feature>
<dbReference type="Gene3D" id="3.30.565.10">
    <property type="entry name" value="Histidine kinase-like ATPase, C-terminal domain"/>
    <property type="match status" value="1"/>
</dbReference>
<dbReference type="Pfam" id="PF00512">
    <property type="entry name" value="HisKA"/>
    <property type="match status" value="1"/>
</dbReference>
<evidence type="ECO:0000256" key="2">
    <source>
        <dbReference type="ARBA" id="ARBA00004236"/>
    </source>
</evidence>
<dbReference type="InterPro" id="IPR003018">
    <property type="entry name" value="GAF"/>
</dbReference>
<dbReference type="PANTHER" id="PTHR42878:SF15">
    <property type="entry name" value="BACTERIOPHYTOCHROME"/>
    <property type="match status" value="1"/>
</dbReference>
<dbReference type="PROSITE" id="PS50109">
    <property type="entry name" value="HIS_KIN"/>
    <property type="match status" value="1"/>
</dbReference>
<dbReference type="PANTHER" id="PTHR42878">
    <property type="entry name" value="TWO-COMPONENT HISTIDINE KINASE"/>
    <property type="match status" value="1"/>
</dbReference>
<reference evidence="10 11" key="1">
    <citation type="journal article" date="2019" name="Int. J. Syst. Evol. Microbiol.">
        <title>The Global Catalogue of Microorganisms (GCM) 10K type strain sequencing project: providing services to taxonomists for standard genome sequencing and annotation.</title>
        <authorList>
            <consortium name="The Broad Institute Genomics Platform"/>
            <consortium name="The Broad Institute Genome Sequencing Center for Infectious Disease"/>
            <person name="Wu L."/>
            <person name="Ma J."/>
        </authorList>
    </citation>
    <scope>NUCLEOTIDE SEQUENCE [LARGE SCALE GENOMIC DNA]</scope>
    <source>
        <strain evidence="10 11">JCM 15933</strain>
    </source>
</reference>
<dbReference type="InterPro" id="IPR003594">
    <property type="entry name" value="HATPase_dom"/>
</dbReference>
<evidence type="ECO:0000256" key="1">
    <source>
        <dbReference type="ARBA" id="ARBA00000085"/>
    </source>
</evidence>
<dbReference type="Gene3D" id="3.30.450.40">
    <property type="match status" value="1"/>
</dbReference>
<dbReference type="SMART" id="SM00388">
    <property type="entry name" value="HisKA"/>
    <property type="match status" value="1"/>
</dbReference>
<dbReference type="InterPro" id="IPR036890">
    <property type="entry name" value="HATPase_C_sf"/>
</dbReference>
<proteinExistence type="predicted"/>
<evidence type="ECO:0000256" key="5">
    <source>
        <dbReference type="ARBA" id="ARBA00022679"/>
    </source>
</evidence>
<keyword evidence="6" id="KW-0418">Kinase</keyword>
<dbReference type="InterPro" id="IPR036097">
    <property type="entry name" value="HisK_dim/P_sf"/>
</dbReference>
<evidence type="ECO:0000313" key="11">
    <source>
        <dbReference type="Proteomes" id="UP001501470"/>
    </source>
</evidence>
<dbReference type="SMART" id="SM00387">
    <property type="entry name" value="HATPase_c"/>
    <property type="match status" value="1"/>
</dbReference>